<dbReference type="EMBL" id="KL367496">
    <property type="protein sequence ID" value="KFD69302.1"/>
    <property type="molecule type" value="Genomic_DNA"/>
</dbReference>
<reference evidence="3 4" key="1">
    <citation type="journal article" date="2014" name="Nat. Genet.">
        <title>Genome and transcriptome of the porcine whipworm Trichuris suis.</title>
        <authorList>
            <person name="Jex A.R."/>
            <person name="Nejsum P."/>
            <person name="Schwarz E.M."/>
            <person name="Hu L."/>
            <person name="Young N.D."/>
            <person name="Hall R.S."/>
            <person name="Korhonen P.K."/>
            <person name="Liao S."/>
            <person name="Thamsborg S."/>
            <person name="Xia J."/>
            <person name="Xu P."/>
            <person name="Wang S."/>
            <person name="Scheerlinck J.P."/>
            <person name="Hofmann A."/>
            <person name="Sternberg P.W."/>
            <person name="Wang J."/>
            <person name="Gasser R.B."/>
        </authorList>
    </citation>
    <scope>NUCLEOTIDE SEQUENCE [LARGE SCALE GENOMIC DNA]</scope>
    <source>
        <strain evidence="3">DCEP-RM93F</strain>
        <strain evidence="2">DCEP-RM93M</strain>
    </source>
</reference>
<accession>A0A085NIK6</accession>
<protein>
    <submittedName>
        <fullName evidence="3">Uncharacterized protein</fullName>
    </submittedName>
</protein>
<evidence type="ECO:0000313" key="3">
    <source>
        <dbReference type="EMBL" id="KFD69302.1"/>
    </source>
</evidence>
<organism evidence="3">
    <name type="scientific">Trichuris suis</name>
    <name type="common">pig whipworm</name>
    <dbReference type="NCBI Taxonomy" id="68888"/>
    <lineage>
        <taxon>Eukaryota</taxon>
        <taxon>Metazoa</taxon>
        <taxon>Ecdysozoa</taxon>
        <taxon>Nematoda</taxon>
        <taxon>Enoplea</taxon>
        <taxon>Dorylaimia</taxon>
        <taxon>Trichinellida</taxon>
        <taxon>Trichuridae</taxon>
        <taxon>Trichuris</taxon>
    </lineage>
</organism>
<name>A0A085NIK6_9BILA</name>
<sequence length="192" mass="21147">MTTVATTTMKTTTTTTTTFSGPNGKSTLNYLSIMATRRATIHVIEVDQSSSFAPPRRHPAFVVLVAAVRSSSSSSLSTLGEGRRSSDHRRQQEQRVESPKRARAQLRLWGYPVGKGASSKMGRQTTTRPILEEWVKIVPTGRRAGRRLKRSEEKVANRNGERKVAVTTRARASLCSTPGEGEQKGGPHYMLH</sequence>
<evidence type="ECO:0000313" key="4">
    <source>
        <dbReference type="Proteomes" id="UP000030764"/>
    </source>
</evidence>
<dbReference type="EMBL" id="KL363286">
    <property type="protein sequence ID" value="KFD48711.1"/>
    <property type="molecule type" value="Genomic_DNA"/>
</dbReference>
<evidence type="ECO:0000313" key="2">
    <source>
        <dbReference type="EMBL" id="KFD48711.1"/>
    </source>
</evidence>
<dbReference type="Proteomes" id="UP000030758">
    <property type="component" value="Unassembled WGS sequence"/>
</dbReference>
<dbReference type="AlphaFoldDB" id="A0A085NIK6"/>
<proteinExistence type="predicted"/>
<dbReference type="Proteomes" id="UP000030764">
    <property type="component" value="Unassembled WGS sequence"/>
</dbReference>
<feature type="region of interest" description="Disordered" evidence="1">
    <location>
        <begin position="73"/>
        <end position="102"/>
    </location>
</feature>
<feature type="compositionally biased region" description="Basic and acidic residues" evidence="1">
    <location>
        <begin position="81"/>
        <end position="100"/>
    </location>
</feature>
<keyword evidence="4" id="KW-1185">Reference proteome</keyword>
<gene>
    <name evidence="2" type="ORF">M513_10422</name>
    <name evidence="3" type="ORF">M514_10422</name>
</gene>
<evidence type="ECO:0000256" key="1">
    <source>
        <dbReference type="SAM" id="MobiDB-lite"/>
    </source>
</evidence>